<name>A0AA39IGM2_9BILA</name>
<gene>
    <name evidence="1" type="ORF">QR680_008450</name>
</gene>
<proteinExistence type="predicted"/>
<comment type="caution">
    <text evidence="1">The sequence shown here is derived from an EMBL/GenBank/DDBJ whole genome shotgun (WGS) entry which is preliminary data.</text>
</comment>
<evidence type="ECO:0000313" key="2">
    <source>
        <dbReference type="Proteomes" id="UP001175271"/>
    </source>
</evidence>
<dbReference type="EMBL" id="JAUCMV010000001">
    <property type="protein sequence ID" value="KAK0423997.1"/>
    <property type="molecule type" value="Genomic_DNA"/>
</dbReference>
<reference evidence="1" key="1">
    <citation type="submission" date="2023-06" db="EMBL/GenBank/DDBJ databases">
        <title>Genomic analysis of the entomopathogenic nematode Steinernema hermaphroditum.</title>
        <authorList>
            <person name="Schwarz E.M."/>
            <person name="Heppert J.K."/>
            <person name="Baniya A."/>
            <person name="Schwartz H.T."/>
            <person name="Tan C.-H."/>
            <person name="Antoshechkin I."/>
            <person name="Sternberg P.W."/>
            <person name="Goodrich-Blair H."/>
            <person name="Dillman A.R."/>
        </authorList>
    </citation>
    <scope>NUCLEOTIDE SEQUENCE</scope>
    <source>
        <strain evidence="1">PS9179</strain>
        <tissue evidence="1">Whole animal</tissue>
    </source>
</reference>
<dbReference type="AlphaFoldDB" id="A0AA39IGM2"/>
<evidence type="ECO:0000313" key="1">
    <source>
        <dbReference type="EMBL" id="KAK0423997.1"/>
    </source>
</evidence>
<accession>A0AA39IGM2</accession>
<organism evidence="1 2">
    <name type="scientific">Steinernema hermaphroditum</name>
    <dbReference type="NCBI Taxonomy" id="289476"/>
    <lineage>
        <taxon>Eukaryota</taxon>
        <taxon>Metazoa</taxon>
        <taxon>Ecdysozoa</taxon>
        <taxon>Nematoda</taxon>
        <taxon>Chromadorea</taxon>
        <taxon>Rhabditida</taxon>
        <taxon>Tylenchina</taxon>
        <taxon>Panagrolaimomorpha</taxon>
        <taxon>Strongyloidoidea</taxon>
        <taxon>Steinernematidae</taxon>
        <taxon>Steinernema</taxon>
    </lineage>
</organism>
<keyword evidence="2" id="KW-1185">Reference proteome</keyword>
<protein>
    <submittedName>
        <fullName evidence="1">Uncharacterized protein</fullName>
    </submittedName>
</protein>
<sequence length="158" mass="18356">MVGILPIKESDDWIISHHSIDKWHHTEEVTKIAEIVFRALNASTCTFVTMEMAYYGPFCEEFLAAQIEVGVLDWLHLYEWWPNGAVPLIKAYLERYDKPRITRTKENKVPISLELFDSLFAKFLEAKLCLRNMYAMLEFAADYFMTLRADLQVADKGG</sequence>
<dbReference type="Proteomes" id="UP001175271">
    <property type="component" value="Unassembled WGS sequence"/>
</dbReference>